<accession>A0ACA9QPT0</accession>
<sequence length="252" mass="27115">GYGEPNSAIGETTDPDKRRQWTCWVAAHRVKTVPQDTMMDGMTKAPAKRLLVLEFELESDTFNPLYPVPNTPSVSRSDGSSPFSGSGTGIGSNSTPTEQTERNYSTPGSDSTSTPVVPDPAVAGDKVGDNTIATRPAPGEVEKPQAQEWFASAEAIIQSTTSRSRPLRSLERMRRFSRIGASLERTVATSGRGSGQGIGTMDVFTVLQEINEQLGKALDLLELLQIVVGVIKDLTQFPSSQTLRIAEAFDIA</sequence>
<evidence type="ECO:0000313" key="1">
    <source>
        <dbReference type="EMBL" id="CAG8761300.1"/>
    </source>
</evidence>
<comment type="caution">
    <text evidence="1">The sequence shown here is derived from an EMBL/GenBank/DDBJ whole genome shotgun (WGS) entry which is preliminary data.</text>
</comment>
<dbReference type="EMBL" id="CAJVPT010059044">
    <property type="protein sequence ID" value="CAG8761300.1"/>
    <property type="molecule type" value="Genomic_DNA"/>
</dbReference>
<protein>
    <submittedName>
        <fullName evidence="1">10069_t:CDS:1</fullName>
    </submittedName>
</protein>
<dbReference type="Proteomes" id="UP000789525">
    <property type="component" value="Unassembled WGS sequence"/>
</dbReference>
<name>A0ACA9QPT0_9GLOM</name>
<reference evidence="1" key="1">
    <citation type="submission" date="2021-06" db="EMBL/GenBank/DDBJ databases">
        <authorList>
            <person name="Kallberg Y."/>
            <person name="Tangrot J."/>
            <person name="Rosling A."/>
        </authorList>
    </citation>
    <scope>NUCLEOTIDE SEQUENCE</scope>
    <source>
        <strain evidence="1">CL356</strain>
    </source>
</reference>
<organism evidence="1 2">
    <name type="scientific">Acaulospora colombiana</name>
    <dbReference type="NCBI Taxonomy" id="27376"/>
    <lineage>
        <taxon>Eukaryota</taxon>
        <taxon>Fungi</taxon>
        <taxon>Fungi incertae sedis</taxon>
        <taxon>Mucoromycota</taxon>
        <taxon>Glomeromycotina</taxon>
        <taxon>Glomeromycetes</taxon>
        <taxon>Diversisporales</taxon>
        <taxon>Acaulosporaceae</taxon>
        <taxon>Acaulospora</taxon>
    </lineage>
</organism>
<evidence type="ECO:0000313" key="2">
    <source>
        <dbReference type="Proteomes" id="UP000789525"/>
    </source>
</evidence>
<keyword evidence="2" id="KW-1185">Reference proteome</keyword>
<gene>
    <name evidence="1" type="ORF">ACOLOM_LOCUS13213</name>
</gene>
<proteinExistence type="predicted"/>
<feature type="non-terminal residue" evidence="1">
    <location>
        <position position="1"/>
    </location>
</feature>